<dbReference type="Proteomes" id="UP000283269">
    <property type="component" value="Unassembled WGS sequence"/>
</dbReference>
<accession>A0A409X1I6</accession>
<evidence type="ECO:0000313" key="4">
    <source>
        <dbReference type="Proteomes" id="UP000283269"/>
    </source>
</evidence>
<evidence type="ECO:0000256" key="1">
    <source>
        <dbReference type="SAM" id="MobiDB-lite"/>
    </source>
</evidence>
<organism evidence="3 4">
    <name type="scientific">Psilocybe cyanescens</name>
    <dbReference type="NCBI Taxonomy" id="93625"/>
    <lineage>
        <taxon>Eukaryota</taxon>
        <taxon>Fungi</taxon>
        <taxon>Dikarya</taxon>
        <taxon>Basidiomycota</taxon>
        <taxon>Agaricomycotina</taxon>
        <taxon>Agaricomycetes</taxon>
        <taxon>Agaricomycetidae</taxon>
        <taxon>Agaricales</taxon>
        <taxon>Agaricineae</taxon>
        <taxon>Strophariaceae</taxon>
        <taxon>Psilocybe</taxon>
    </lineage>
</organism>
<feature type="compositionally biased region" description="Low complexity" evidence="1">
    <location>
        <begin position="1"/>
        <end position="19"/>
    </location>
</feature>
<evidence type="ECO:0000313" key="3">
    <source>
        <dbReference type="EMBL" id="PPQ84658.1"/>
    </source>
</evidence>
<feature type="region of interest" description="Disordered" evidence="1">
    <location>
        <begin position="1"/>
        <end position="36"/>
    </location>
</feature>
<feature type="compositionally biased region" description="Pro residues" evidence="1">
    <location>
        <begin position="20"/>
        <end position="30"/>
    </location>
</feature>
<keyword evidence="2" id="KW-1133">Transmembrane helix</keyword>
<keyword evidence="2" id="KW-0472">Membrane</keyword>
<dbReference type="AlphaFoldDB" id="A0A409X1I6"/>
<proteinExistence type="predicted"/>
<evidence type="ECO:0000256" key="2">
    <source>
        <dbReference type="SAM" id="Phobius"/>
    </source>
</evidence>
<sequence>MRLLPSSSTSLLSLVSPSLAPTPPTPPVTPAPVEAPTSTPHDIVWFLPSRSGGLLLLLFLVPVSFLVSLS</sequence>
<dbReference type="InParanoid" id="A0A409X1I6"/>
<protein>
    <submittedName>
        <fullName evidence="3">Uncharacterized protein</fullName>
    </submittedName>
</protein>
<feature type="transmembrane region" description="Helical" evidence="2">
    <location>
        <begin position="43"/>
        <end position="67"/>
    </location>
</feature>
<gene>
    <name evidence="3" type="ORF">CVT25_015390</name>
</gene>
<dbReference type="EMBL" id="NHYD01002834">
    <property type="protein sequence ID" value="PPQ84658.1"/>
    <property type="molecule type" value="Genomic_DNA"/>
</dbReference>
<reference evidence="3 4" key="1">
    <citation type="journal article" date="2018" name="Evol. Lett.">
        <title>Horizontal gene cluster transfer increased hallucinogenic mushroom diversity.</title>
        <authorList>
            <person name="Reynolds H.T."/>
            <person name="Vijayakumar V."/>
            <person name="Gluck-Thaler E."/>
            <person name="Korotkin H.B."/>
            <person name="Matheny P.B."/>
            <person name="Slot J.C."/>
        </authorList>
    </citation>
    <scope>NUCLEOTIDE SEQUENCE [LARGE SCALE GENOMIC DNA]</scope>
    <source>
        <strain evidence="3 4">2631</strain>
    </source>
</reference>
<keyword evidence="4" id="KW-1185">Reference proteome</keyword>
<comment type="caution">
    <text evidence="3">The sequence shown here is derived from an EMBL/GenBank/DDBJ whole genome shotgun (WGS) entry which is preliminary data.</text>
</comment>
<name>A0A409X1I6_PSICY</name>
<keyword evidence="2" id="KW-0812">Transmembrane</keyword>